<evidence type="ECO:0000259" key="3">
    <source>
        <dbReference type="Pfam" id="PF03629"/>
    </source>
</evidence>
<sequence length="271" mass="29348">MRKVLLILALVVQGSIQAKLLAQSSLPANLPPAKFHLYLLAGQSNMAGRGTVETVDKTPHPRVWVLNKEGQWIPATDPLHFDKPDVVGVGPGLVFGKQLAEADTSVFIGLIPTAAGGSAISSWQPGGYHDQTKSHPYDDAIIRAKLAQKTGTLRGIIWHQGESDSKPELASVYEKNLEQLIQRFRTEFHNPQLPIVVGTLGDFYVSRTPGGSTINAILQNLPNHIQNLTCVDAAGLTDKGDKTHFDAPSARELGHRYANAMINLEKASGKK</sequence>
<comment type="caution">
    <text evidence="4">The sequence shown here is derived from an EMBL/GenBank/DDBJ whole genome shotgun (WGS) entry which is preliminary data.</text>
</comment>
<dbReference type="PANTHER" id="PTHR31988">
    <property type="entry name" value="ESTERASE, PUTATIVE (DUF303)-RELATED"/>
    <property type="match status" value="1"/>
</dbReference>
<dbReference type="InterPro" id="IPR005181">
    <property type="entry name" value="SASA"/>
</dbReference>
<feature type="chain" id="PRO_5026806434" evidence="2">
    <location>
        <begin position="19"/>
        <end position="271"/>
    </location>
</feature>
<proteinExistence type="predicted"/>
<dbReference type="SUPFAM" id="SSF52266">
    <property type="entry name" value="SGNH hydrolase"/>
    <property type="match status" value="1"/>
</dbReference>
<dbReference type="GO" id="GO:0016788">
    <property type="term" value="F:hydrolase activity, acting on ester bonds"/>
    <property type="evidence" value="ECO:0007669"/>
    <property type="project" value="UniProtKB-ARBA"/>
</dbReference>
<reference evidence="4 5" key="1">
    <citation type="submission" date="2020-02" db="EMBL/GenBank/DDBJ databases">
        <title>Draft genome sequence of two Spirosoma agri KCTC 52727 and Spirosoma terrae KCTC 52035.</title>
        <authorList>
            <person name="Rojas J."/>
            <person name="Ambika Manirajan B."/>
            <person name="Suarez C."/>
            <person name="Ratering S."/>
            <person name="Schnell S."/>
        </authorList>
    </citation>
    <scope>NUCLEOTIDE SEQUENCE [LARGE SCALE GENOMIC DNA]</scope>
    <source>
        <strain evidence="4 5">KCTC 52035</strain>
    </source>
</reference>
<dbReference type="InterPro" id="IPR052940">
    <property type="entry name" value="Carb_Esterase_6"/>
</dbReference>
<name>A0A6L9LDD6_9BACT</name>
<dbReference type="Pfam" id="PF03629">
    <property type="entry name" value="SASA"/>
    <property type="match status" value="1"/>
</dbReference>
<evidence type="ECO:0000313" key="5">
    <source>
        <dbReference type="Proteomes" id="UP000474175"/>
    </source>
</evidence>
<organism evidence="4 5">
    <name type="scientific">Spirosoma terrae</name>
    <dbReference type="NCBI Taxonomy" id="1968276"/>
    <lineage>
        <taxon>Bacteria</taxon>
        <taxon>Pseudomonadati</taxon>
        <taxon>Bacteroidota</taxon>
        <taxon>Cytophagia</taxon>
        <taxon>Cytophagales</taxon>
        <taxon>Cytophagaceae</taxon>
        <taxon>Spirosoma</taxon>
    </lineage>
</organism>
<evidence type="ECO:0000256" key="2">
    <source>
        <dbReference type="SAM" id="SignalP"/>
    </source>
</evidence>
<gene>
    <name evidence="4" type="ORF">GK108_26375</name>
</gene>
<dbReference type="AlphaFoldDB" id="A0A6L9LDD6"/>
<dbReference type="RefSeq" id="WP_163954574.1">
    <property type="nucleotide sequence ID" value="NZ_JAAFZH010000017.1"/>
</dbReference>
<keyword evidence="1" id="KW-0378">Hydrolase</keyword>
<evidence type="ECO:0000256" key="1">
    <source>
        <dbReference type="ARBA" id="ARBA00022801"/>
    </source>
</evidence>
<keyword evidence="2" id="KW-0732">Signal</keyword>
<accession>A0A6L9LDD6</accession>
<feature type="domain" description="Sialate O-acetylesterase" evidence="3">
    <location>
        <begin position="35"/>
        <end position="262"/>
    </location>
</feature>
<dbReference type="Proteomes" id="UP000474175">
    <property type="component" value="Unassembled WGS sequence"/>
</dbReference>
<dbReference type="EMBL" id="JAAFZH010000017">
    <property type="protein sequence ID" value="NDU98440.1"/>
    <property type="molecule type" value="Genomic_DNA"/>
</dbReference>
<dbReference type="Gene3D" id="3.40.50.1110">
    <property type="entry name" value="SGNH hydrolase"/>
    <property type="match status" value="1"/>
</dbReference>
<evidence type="ECO:0000313" key="4">
    <source>
        <dbReference type="EMBL" id="NDU98440.1"/>
    </source>
</evidence>
<dbReference type="InterPro" id="IPR036514">
    <property type="entry name" value="SGNH_hydro_sf"/>
</dbReference>
<feature type="signal peptide" evidence="2">
    <location>
        <begin position="1"/>
        <end position="18"/>
    </location>
</feature>
<keyword evidence="5" id="KW-1185">Reference proteome</keyword>
<protein>
    <submittedName>
        <fullName evidence="4">Sialate O-acetylesterase</fullName>
    </submittedName>
</protein>
<dbReference type="PANTHER" id="PTHR31988:SF19">
    <property type="entry name" value="9-O-ACETYL-N-ACETYLNEURAMINIC ACID DEACETYLASE-RELATED"/>
    <property type="match status" value="1"/>
</dbReference>